<evidence type="ECO:0000256" key="1">
    <source>
        <dbReference type="SAM" id="MobiDB-lite"/>
    </source>
</evidence>
<gene>
    <name evidence="2" type="ORF">PROAA_900011</name>
</gene>
<dbReference type="Proteomes" id="UP000199600">
    <property type="component" value="Unassembled WGS sequence"/>
</dbReference>
<organism evidence="2 3">
    <name type="scientific">Candidatus Propionivibrio aalborgensis</name>
    <dbReference type="NCBI Taxonomy" id="1860101"/>
    <lineage>
        <taxon>Bacteria</taxon>
        <taxon>Pseudomonadati</taxon>
        <taxon>Pseudomonadota</taxon>
        <taxon>Betaproteobacteria</taxon>
        <taxon>Rhodocyclales</taxon>
        <taxon>Rhodocyclaceae</taxon>
        <taxon>Propionivibrio</taxon>
    </lineage>
</organism>
<dbReference type="RefSeq" id="WP_186412675.1">
    <property type="nucleotide sequence ID" value="NZ_FLQY01000396.1"/>
</dbReference>
<feature type="region of interest" description="Disordered" evidence="1">
    <location>
        <begin position="34"/>
        <end position="70"/>
    </location>
</feature>
<dbReference type="EMBL" id="FLQY01000396">
    <property type="protein sequence ID" value="SBT11133.1"/>
    <property type="molecule type" value="Genomic_DNA"/>
</dbReference>
<proteinExistence type="predicted"/>
<name>A0A1A8Y420_9RHOO</name>
<reference evidence="2 3" key="1">
    <citation type="submission" date="2016-06" db="EMBL/GenBank/DDBJ databases">
        <authorList>
            <person name="Kjaerup R.B."/>
            <person name="Dalgaard T.S."/>
            <person name="Juul-Madsen H.R."/>
        </authorList>
    </citation>
    <scope>NUCLEOTIDE SEQUENCE [LARGE SCALE GENOMIC DNA]</scope>
    <source>
        <strain evidence="2">2</strain>
    </source>
</reference>
<evidence type="ECO:0000313" key="2">
    <source>
        <dbReference type="EMBL" id="SBT11133.1"/>
    </source>
</evidence>
<keyword evidence="3" id="KW-1185">Reference proteome</keyword>
<dbReference type="AlphaFoldDB" id="A0A1A8Y420"/>
<accession>A0A1A8Y420</accession>
<sequence>MKLNALKKIKRQLKEMEKSPQNRNYRDLVSLAKQLGRTEDKRGKEPTYSRIRDPALSPPLSIPKHSGDLKTGTARSIIDALLSDIDEWEIHLAEVGDENEG</sequence>
<feature type="compositionally biased region" description="Basic and acidic residues" evidence="1">
    <location>
        <begin position="36"/>
        <end position="53"/>
    </location>
</feature>
<protein>
    <submittedName>
        <fullName evidence="2">Uncharacterized protein</fullName>
    </submittedName>
</protein>
<evidence type="ECO:0000313" key="3">
    <source>
        <dbReference type="Proteomes" id="UP000199600"/>
    </source>
</evidence>